<dbReference type="AlphaFoldDB" id="Q24Z75"/>
<evidence type="ECO:0000313" key="2">
    <source>
        <dbReference type="Proteomes" id="UP000001946"/>
    </source>
</evidence>
<dbReference type="KEGG" id="dsy:DSY0878"/>
<dbReference type="HOGENOM" id="CLU_091283_4_0_9"/>
<dbReference type="InterPro" id="IPR010181">
    <property type="entry name" value="CGCAxxGCC_motif"/>
</dbReference>
<gene>
    <name evidence="1" type="ordered locus">DSY0878</name>
</gene>
<accession>Q24Z75</accession>
<dbReference type="STRING" id="138119.DSY0878"/>
<proteinExistence type="predicted"/>
<dbReference type="Pfam" id="PF09719">
    <property type="entry name" value="C_GCAxxG_C_C"/>
    <property type="match status" value="1"/>
</dbReference>
<dbReference type="NCBIfam" id="NF045669">
    <property type="entry name" value="DVU1555_fam_CGA"/>
    <property type="match status" value="1"/>
</dbReference>
<sequence>MDTLRLFELKQQGYCCSQILLKMGLEDARREENADLIQAVRGLCDGLQTGMICGILTGSTCLLALLQPEDAKLLISDLVEWFKCEYGENNGGITCYDILAGNPLNRFSKCPQILAAAYDKVMEMLEANGYEF</sequence>
<evidence type="ECO:0008006" key="3">
    <source>
        <dbReference type="Google" id="ProtNLM"/>
    </source>
</evidence>
<dbReference type="eggNOG" id="ENOG5032ZHX">
    <property type="taxonomic scope" value="Bacteria"/>
</dbReference>
<reference evidence="1 2" key="1">
    <citation type="journal article" date="2006" name="J. Bacteriol.">
        <title>Complete genome sequence of the dehalorespiring bacterium Desulfitobacterium hafniense Y51 and comparison with Dehalococcoides ethenogenes 195.</title>
        <authorList>
            <person name="Nonaka H."/>
            <person name="Keresztes G."/>
            <person name="Shinoda Y."/>
            <person name="Ikenaga Y."/>
            <person name="Abe M."/>
            <person name="Naito K."/>
            <person name="Inatomi K."/>
            <person name="Furukawa K."/>
            <person name="Inui M."/>
            <person name="Yukawa H."/>
        </authorList>
    </citation>
    <scope>NUCLEOTIDE SEQUENCE [LARGE SCALE GENOMIC DNA]</scope>
    <source>
        <strain evidence="1 2">Y51</strain>
    </source>
</reference>
<name>Q24Z75_DESHY</name>
<keyword evidence="2" id="KW-1185">Reference proteome</keyword>
<dbReference type="Proteomes" id="UP000001946">
    <property type="component" value="Chromosome"/>
</dbReference>
<organism evidence="1 2">
    <name type="scientific">Desulfitobacterium hafniense (strain Y51)</name>
    <dbReference type="NCBI Taxonomy" id="138119"/>
    <lineage>
        <taxon>Bacteria</taxon>
        <taxon>Bacillati</taxon>
        <taxon>Bacillota</taxon>
        <taxon>Clostridia</taxon>
        <taxon>Eubacteriales</taxon>
        <taxon>Desulfitobacteriaceae</taxon>
        <taxon>Desulfitobacterium</taxon>
    </lineage>
</organism>
<dbReference type="RefSeq" id="WP_011459397.1">
    <property type="nucleotide sequence ID" value="NC_007907.1"/>
</dbReference>
<dbReference type="EMBL" id="AP008230">
    <property type="protein sequence ID" value="BAE82667.1"/>
    <property type="molecule type" value="Genomic_DNA"/>
</dbReference>
<protein>
    <recommendedName>
        <fullName evidence="3">C_GCAxxG_C_C family protein</fullName>
    </recommendedName>
</protein>
<evidence type="ECO:0000313" key="1">
    <source>
        <dbReference type="EMBL" id="BAE82667.1"/>
    </source>
</evidence>